<proteinExistence type="predicted"/>
<dbReference type="GO" id="GO:0004553">
    <property type="term" value="F:hydrolase activity, hydrolyzing O-glycosyl compounds"/>
    <property type="evidence" value="ECO:0007669"/>
    <property type="project" value="InterPro"/>
</dbReference>
<evidence type="ECO:0000259" key="1">
    <source>
        <dbReference type="Pfam" id="PF16011"/>
    </source>
</evidence>
<dbReference type="AlphaFoldDB" id="A0A1M5B183"/>
<accession>A0A1M5B183</accession>
<dbReference type="InterPro" id="IPR010502">
    <property type="entry name" value="Carb-bd_dom_fam9"/>
</dbReference>
<feature type="domain" description="Carbohydrate-binding" evidence="1">
    <location>
        <begin position="34"/>
        <end position="208"/>
    </location>
</feature>
<evidence type="ECO:0000313" key="3">
    <source>
        <dbReference type="Proteomes" id="UP000184287"/>
    </source>
</evidence>
<keyword evidence="3" id="KW-1185">Reference proteome</keyword>
<protein>
    <submittedName>
        <fullName evidence="2">Carbohydrate-binding family 9</fullName>
    </submittedName>
</protein>
<dbReference type="Gene3D" id="2.60.40.1190">
    <property type="match status" value="1"/>
</dbReference>
<dbReference type="Pfam" id="PF16011">
    <property type="entry name" value="CBM9_2"/>
    <property type="match status" value="1"/>
</dbReference>
<dbReference type="EMBL" id="FQUQ01000002">
    <property type="protein sequence ID" value="SHF36077.1"/>
    <property type="molecule type" value="Genomic_DNA"/>
</dbReference>
<dbReference type="CDD" id="cd09620">
    <property type="entry name" value="CBM9_like_3"/>
    <property type="match status" value="1"/>
</dbReference>
<dbReference type="GO" id="GO:0030246">
    <property type="term" value="F:carbohydrate binding"/>
    <property type="evidence" value="ECO:0007669"/>
    <property type="project" value="InterPro"/>
</dbReference>
<dbReference type="STRING" id="288992.SAMN04488522_102971"/>
<organism evidence="2 3">
    <name type="scientific">Pedobacter caeni</name>
    <dbReference type="NCBI Taxonomy" id="288992"/>
    <lineage>
        <taxon>Bacteria</taxon>
        <taxon>Pseudomonadati</taxon>
        <taxon>Bacteroidota</taxon>
        <taxon>Sphingobacteriia</taxon>
        <taxon>Sphingobacteriales</taxon>
        <taxon>Sphingobacteriaceae</taxon>
        <taxon>Pedobacter</taxon>
    </lineage>
</organism>
<evidence type="ECO:0000313" key="2">
    <source>
        <dbReference type="EMBL" id="SHF36077.1"/>
    </source>
</evidence>
<reference evidence="3" key="1">
    <citation type="submission" date="2016-11" db="EMBL/GenBank/DDBJ databases">
        <authorList>
            <person name="Varghese N."/>
            <person name="Submissions S."/>
        </authorList>
    </citation>
    <scope>NUCLEOTIDE SEQUENCE [LARGE SCALE GENOMIC DNA]</scope>
    <source>
        <strain evidence="3">DSM 16990</strain>
    </source>
</reference>
<dbReference type="SUPFAM" id="SSF49344">
    <property type="entry name" value="CBD9-like"/>
    <property type="match status" value="1"/>
</dbReference>
<dbReference type="OrthoDB" id="9801646at2"/>
<dbReference type="GO" id="GO:0016052">
    <property type="term" value="P:carbohydrate catabolic process"/>
    <property type="evidence" value="ECO:0007669"/>
    <property type="project" value="InterPro"/>
</dbReference>
<dbReference type="Proteomes" id="UP000184287">
    <property type="component" value="Unassembled WGS sequence"/>
</dbReference>
<dbReference type="RefSeq" id="WP_073231170.1">
    <property type="nucleotide sequence ID" value="NZ_FQUQ01000002.1"/>
</dbReference>
<gene>
    <name evidence="2" type="ORF">SAMN04488522_102971</name>
</gene>
<name>A0A1M5B183_9SPHI</name>
<sequence>MNLNVYHLNEDSNASADQLSEKLAAYPRHLLANDSWPQITTICTADFVIAHREQHILLKFTISNDYFQSIERPVNSEVHLDNCVEFFIAFDQSDQYYNIEFNCLGIGKMAYGSKKDKRTLLQKSVVQKIHTWTKSDAMEGEFNWEMMMSIPADVFVFHQIQNFDGLTARANFYKCGDGLPNPHFLCWNKVVSPTPDFHSPDHFGTIQFMPVQTESSDLNDKYGFF</sequence>